<evidence type="ECO:0000313" key="2">
    <source>
        <dbReference type="Proteomes" id="UP000029221"/>
    </source>
</evidence>
<protein>
    <submittedName>
        <fullName evidence="1">Uncharacterized protein</fullName>
    </submittedName>
</protein>
<dbReference type="Proteomes" id="UP000029221">
    <property type="component" value="Unassembled WGS sequence"/>
</dbReference>
<dbReference type="EMBL" id="BBML01000005">
    <property type="protein sequence ID" value="GAK97285.1"/>
    <property type="molecule type" value="Genomic_DNA"/>
</dbReference>
<reference evidence="1" key="1">
    <citation type="journal article" date="2014" name="Genome Announc.">
        <title>Draft Genome Sequences of Marine Flavobacterium Nonlabens Strains NR17, NR24, NR27, NR32, NR33, and Ara13.</title>
        <authorList>
            <person name="Nakanishi M."/>
            <person name="Meirelles P."/>
            <person name="Suzuki R."/>
            <person name="Takatani N."/>
            <person name="Mino S."/>
            <person name="Suda W."/>
            <person name="Oshima K."/>
            <person name="Hattori M."/>
            <person name="Ohkuma M."/>
            <person name="Hosokawa M."/>
            <person name="Miyashita K."/>
            <person name="Thompson F.L."/>
            <person name="Niwa A."/>
            <person name="Sawabe T."/>
            <person name="Sawabe T."/>
        </authorList>
    </citation>
    <scope>NUCLEOTIDE SEQUENCE [LARGE SCALE GENOMIC DNA]</scope>
    <source>
        <strain evidence="1">JCM 19294</strain>
    </source>
</reference>
<accession>A0A090Q2N1</accession>
<proteinExistence type="predicted"/>
<gene>
    <name evidence="1" type="ORF">JCM19294_1331</name>
</gene>
<evidence type="ECO:0000313" key="1">
    <source>
        <dbReference type="EMBL" id="GAK97285.1"/>
    </source>
</evidence>
<keyword evidence="2" id="KW-1185">Reference proteome</keyword>
<sequence length="44" mass="5220">MEFDSLKQANPNFKNNAAAQLSWLHKRSPNYEKAHLTYPIYRIL</sequence>
<dbReference type="AlphaFoldDB" id="A0A090Q2N1"/>
<name>A0A090Q2N1_9FLAO</name>
<comment type="caution">
    <text evidence="1">The sequence shown here is derived from an EMBL/GenBank/DDBJ whole genome shotgun (WGS) entry which is preliminary data.</text>
</comment>
<organism evidence="1 2">
    <name type="scientific">Nonlabens tegetincola</name>
    <dbReference type="NCBI Taxonomy" id="323273"/>
    <lineage>
        <taxon>Bacteria</taxon>
        <taxon>Pseudomonadati</taxon>
        <taxon>Bacteroidota</taxon>
        <taxon>Flavobacteriia</taxon>
        <taxon>Flavobacteriales</taxon>
        <taxon>Flavobacteriaceae</taxon>
        <taxon>Nonlabens</taxon>
    </lineage>
</organism>
<dbReference type="eggNOG" id="COG2866">
    <property type="taxonomic scope" value="Bacteria"/>
</dbReference>